<evidence type="ECO:0000256" key="1">
    <source>
        <dbReference type="SAM" id="Phobius"/>
    </source>
</evidence>
<dbReference type="RefSeq" id="WP_059352047.1">
    <property type="nucleotide sequence ID" value="NZ_LDYG01000056.1"/>
</dbReference>
<sequence>MDLLIILFCVYIAISLFILPFQYRLLVSLKAHENTVRAEGNIQSKMYDDMNAGEFMLHSNAQGNPIFFLSNILATLLVKYRETR</sequence>
<evidence type="ECO:0000313" key="2">
    <source>
        <dbReference type="EMBL" id="KUP04061.1"/>
    </source>
</evidence>
<keyword evidence="1" id="KW-0472">Membrane</keyword>
<dbReference type="EMBL" id="LDYG01000056">
    <property type="protein sequence ID" value="KUP04061.1"/>
    <property type="molecule type" value="Genomic_DNA"/>
</dbReference>
<organism evidence="2 3">
    <name type="scientific">Bacillus coahuilensis p1.1.43</name>
    <dbReference type="NCBI Taxonomy" id="1150625"/>
    <lineage>
        <taxon>Bacteria</taxon>
        <taxon>Bacillati</taxon>
        <taxon>Bacillota</taxon>
        <taxon>Bacilli</taxon>
        <taxon>Bacillales</taxon>
        <taxon>Bacillaceae</taxon>
        <taxon>Bacillus</taxon>
    </lineage>
</organism>
<accession>A0A147K435</accession>
<reference evidence="2 3" key="1">
    <citation type="journal article" date="2016" name="Front. Microbiol.">
        <title>Microevolution Analysis of Bacillus coahuilensis Unveils Differences in Phosphorus Acquisition Strategies and Their Regulation.</title>
        <authorList>
            <person name="Gomez-Lunar Z."/>
            <person name="Hernandez-Gonzalez I."/>
            <person name="Rodriguez-Torres M.D."/>
            <person name="Souza V."/>
            <person name="Olmedo-Alvarez G."/>
        </authorList>
    </citation>
    <scope>NUCLEOTIDE SEQUENCE [LARGE SCALE GENOMIC DNA]</scope>
    <source>
        <strain evidence="3">p1.1.43</strain>
    </source>
</reference>
<protein>
    <recommendedName>
        <fullName evidence="4">DUF3949 domain-containing protein</fullName>
    </recommendedName>
</protein>
<evidence type="ECO:0000313" key="3">
    <source>
        <dbReference type="Proteomes" id="UP000074108"/>
    </source>
</evidence>
<dbReference type="AlphaFoldDB" id="A0A147K435"/>
<comment type="caution">
    <text evidence="2">The sequence shown here is derived from an EMBL/GenBank/DDBJ whole genome shotgun (WGS) entry which is preliminary data.</text>
</comment>
<dbReference type="OrthoDB" id="2640510at2"/>
<dbReference type="PATRIC" id="fig|1150625.3.peg.3511"/>
<gene>
    <name evidence="2" type="ORF">Q75_16715</name>
</gene>
<dbReference type="Pfam" id="PF13133">
    <property type="entry name" value="DUF3949"/>
    <property type="match status" value="1"/>
</dbReference>
<keyword evidence="1" id="KW-1133">Transmembrane helix</keyword>
<feature type="transmembrane region" description="Helical" evidence="1">
    <location>
        <begin position="5"/>
        <end position="23"/>
    </location>
</feature>
<proteinExistence type="predicted"/>
<dbReference type="InterPro" id="IPR025032">
    <property type="entry name" value="DUF3949"/>
</dbReference>
<dbReference type="Proteomes" id="UP000074108">
    <property type="component" value="Unassembled WGS sequence"/>
</dbReference>
<evidence type="ECO:0008006" key="4">
    <source>
        <dbReference type="Google" id="ProtNLM"/>
    </source>
</evidence>
<name>A0A147K435_9BACI</name>
<keyword evidence="1" id="KW-0812">Transmembrane</keyword>
<keyword evidence="3" id="KW-1185">Reference proteome</keyword>